<dbReference type="CDD" id="cd08896">
    <property type="entry name" value="SRPBCC_CalC_Aha1-like_3"/>
    <property type="match status" value="1"/>
</dbReference>
<comment type="caution">
    <text evidence="3">The sequence shown here is derived from an EMBL/GenBank/DDBJ whole genome shotgun (WGS) entry which is preliminary data.</text>
</comment>
<organism evidence="3">
    <name type="scientific">Caulobacter sp. 602-2</name>
    <dbReference type="NCBI Taxonomy" id="2710887"/>
    <lineage>
        <taxon>Bacteria</taxon>
        <taxon>Pseudomonadati</taxon>
        <taxon>Pseudomonadota</taxon>
        <taxon>Alphaproteobacteria</taxon>
        <taxon>Caulobacterales</taxon>
        <taxon>Caulobacteraceae</taxon>
        <taxon>Caulobacter</taxon>
    </lineage>
</organism>
<dbReference type="AlphaFoldDB" id="A0A6G4R0S7"/>
<evidence type="ECO:0000256" key="1">
    <source>
        <dbReference type="ARBA" id="ARBA00006817"/>
    </source>
</evidence>
<dbReference type="Pfam" id="PF08327">
    <property type="entry name" value="AHSA1"/>
    <property type="match status" value="1"/>
</dbReference>
<proteinExistence type="inferred from homology"/>
<name>A0A6G4R0S7_9CAUL</name>
<dbReference type="SUPFAM" id="SSF55961">
    <property type="entry name" value="Bet v1-like"/>
    <property type="match status" value="1"/>
</dbReference>
<sequence>MALDAAPAAAPTAAHELVLTRIIDQPAEKLFKCWTTPELLPEWFCPPPWRVSHAEMDVRTGGSSLIVMSGPNGEEMPNRGVYLEVVENQLIVFTDAFTSAWVPSDKPFMVGIVRFEDLGGGQTRYTAIARHWSAEDKAIHEQMGFHEGWGVAADQMTALAARL</sequence>
<dbReference type="InterPro" id="IPR013538">
    <property type="entry name" value="ASHA1/2-like_C"/>
</dbReference>
<dbReference type="InterPro" id="IPR023393">
    <property type="entry name" value="START-like_dom_sf"/>
</dbReference>
<dbReference type="Gene3D" id="3.30.530.20">
    <property type="match status" value="1"/>
</dbReference>
<accession>A0A6G4R0S7</accession>
<comment type="similarity">
    <text evidence="1">Belongs to the AHA1 family.</text>
</comment>
<evidence type="ECO:0000259" key="2">
    <source>
        <dbReference type="Pfam" id="PF08327"/>
    </source>
</evidence>
<feature type="domain" description="Activator of Hsp90 ATPase homologue 1/2-like C-terminal" evidence="2">
    <location>
        <begin position="26"/>
        <end position="160"/>
    </location>
</feature>
<dbReference type="EMBL" id="JAAKGT010000009">
    <property type="protein sequence ID" value="NGM51333.1"/>
    <property type="molecule type" value="Genomic_DNA"/>
</dbReference>
<dbReference type="RefSeq" id="WP_165260684.1">
    <property type="nucleotide sequence ID" value="NZ_JAAKGT010000009.1"/>
</dbReference>
<gene>
    <name evidence="3" type="ORF">G5B46_17120</name>
</gene>
<reference evidence="3" key="1">
    <citation type="submission" date="2020-02" db="EMBL/GenBank/DDBJ databases">
        <authorList>
            <person name="Gao J."/>
            <person name="Sun J."/>
        </authorList>
    </citation>
    <scope>NUCLEOTIDE SEQUENCE</scope>
    <source>
        <strain evidence="3">602-2</strain>
    </source>
</reference>
<protein>
    <submittedName>
        <fullName evidence="3">SRPBCC family protein</fullName>
    </submittedName>
</protein>
<evidence type="ECO:0000313" key="3">
    <source>
        <dbReference type="EMBL" id="NGM51333.1"/>
    </source>
</evidence>